<dbReference type="OrthoDB" id="2445738at2"/>
<dbReference type="Proteomes" id="UP000199687">
    <property type="component" value="Unassembled WGS sequence"/>
</dbReference>
<evidence type="ECO:0000313" key="2">
    <source>
        <dbReference type="Proteomes" id="UP000199687"/>
    </source>
</evidence>
<evidence type="ECO:0008006" key="3">
    <source>
        <dbReference type="Google" id="ProtNLM"/>
    </source>
</evidence>
<reference evidence="1 2" key="1">
    <citation type="submission" date="2016-10" db="EMBL/GenBank/DDBJ databases">
        <authorList>
            <person name="de Groot N.N."/>
        </authorList>
    </citation>
    <scope>NUCLEOTIDE SEQUENCE [LARGE SCALE GENOMIC DNA]</scope>
    <source>
        <strain evidence="1 2">CGMCC 1.7727</strain>
    </source>
</reference>
<keyword evidence="2" id="KW-1185">Reference proteome</keyword>
<accession>A0A1H9UGM7</accession>
<organism evidence="1 2">
    <name type="scientific">Gracilibacillus ureilyticus</name>
    <dbReference type="NCBI Taxonomy" id="531814"/>
    <lineage>
        <taxon>Bacteria</taxon>
        <taxon>Bacillati</taxon>
        <taxon>Bacillota</taxon>
        <taxon>Bacilli</taxon>
        <taxon>Bacillales</taxon>
        <taxon>Bacillaceae</taxon>
        <taxon>Gracilibacillus</taxon>
    </lineage>
</organism>
<dbReference type="EMBL" id="FOGL01000017">
    <property type="protein sequence ID" value="SES08596.1"/>
    <property type="molecule type" value="Genomic_DNA"/>
</dbReference>
<protein>
    <recommendedName>
        <fullName evidence="3">DUF4901 domain-containing protein</fullName>
    </recommendedName>
</protein>
<dbReference type="STRING" id="531814.SAMN04487944_11796"/>
<sequence length="488" mass="55776">MEDLKKKLQPFIPGNPEIEMVDEEYSCQIVNILTKEVYGTIELSEDGKFEGYHAEIDYEEEESVVDISVPAQVKEMLRLAQLFVETFVDREVHFSVLCEFAENNYMISYEERDPKLGLFIPNTGCSLYFTRDAALRSASIGQTDIVLEYPSLQITKDEAKEILQASGYLQLSINLPGHGEDRFGEAELIYRAKDEIVGVTVDGKLDSILEFMGTKEPPVHDLTEVHPSETMEEMLNVQNHLVRKAGEDQSVIWVDPAVSINEEEEEAVISIYNGETGHFSYSNLPFEQNEELSELSRENMQERAVEYLELVVGNVHEKYVLEDPDDFSSEQDFLKNIEETSDGEEIEVVVHDQGEEWEDYPEAEPTVMFRFYRVHQEMRLLGYDAHVHIGVYSGIIRECSITFLTNKQIESLKQLSTVPSFSMKVAEQRFFNELEMTLVRAVKSLDDPKTYTLSYLVEFPETGGHIEKMNAHTGVVSYVDTGIIKESE</sequence>
<name>A0A1H9UGM7_9BACI</name>
<gene>
    <name evidence="1" type="ORF">SAMN04487944_11796</name>
</gene>
<dbReference type="RefSeq" id="WP_089742785.1">
    <property type="nucleotide sequence ID" value="NZ_FOGL01000017.1"/>
</dbReference>
<dbReference type="AlphaFoldDB" id="A0A1H9UGM7"/>
<evidence type="ECO:0000313" key="1">
    <source>
        <dbReference type="EMBL" id="SES08596.1"/>
    </source>
</evidence>
<proteinExistence type="predicted"/>